<keyword evidence="9" id="KW-0464">Manganese</keyword>
<evidence type="ECO:0000256" key="10">
    <source>
        <dbReference type="ARBA" id="ARBA00023239"/>
    </source>
</evidence>
<dbReference type="SUPFAM" id="SSF142877">
    <property type="entry name" value="EndoU-like"/>
    <property type="match status" value="1"/>
</dbReference>
<dbReference type="PANTHER" id="PTHR12439">
    <property type="entry name" value="PLACENTAL PROTEIN 11-RELATED"/>
    <property type="match status" value="1"/>
</dbReference>
<keyword evidence="7" id="KW-0378">Hydrolase</keyword>
<dbReference type="EMBL" id="CAJVPL010001830">
    <property type="protein sequence ID" value="CAG8589201.1"/>
    <property type="molecule type" value="Genomic_DNA"/>
</dbReference>
<dbReference type="InterPro" id="IPR037227">
    <property type="entry name" value="EndoU-like"/>
</dbReference>
<evidence type="ECO:0000259" key="11">
    <source>
        <dbReference type="PROSITE" id="PS51959"/>
    </source>
</evidence>
<evidence type="ECO:0000256" key="9">
    <source>
        <dbReference type="ARBA" id="ARBA00023211"/>
    </source>
</evidence>
<evidence type="ECO:0000256" key="2">
    <source>
        <dbReference type="ARBA" id="ARBA00010168"/>
    </source>
</evidence>
<organism evidence="12 13">
    <name type="scientific">Ambispora gerdemannii</name>
    <dbReference type="NCBI Taxonomy" id="144530"/>
    <lineage>
        <taxon>Eukaryota</taxon>
        <taxon>Fungi</taxon>
        <taxon>Fungi incertae sedis</taxon>
        <taxon>Mucoromycota</taxon>
        <taxon>Glomeromycotina</taxon>
        <taxon>Glomeromycetes</taxon>
        <taxon>Archaeosporales</taxon>
        <taxon>Ambisporaceae</taxon>
        <taxon>Ambispora</taxon>
    </lineage>
</organism>
<protein>
    <submittedName>
        <fullName evidence="12">45_t:CDS:1</fullName>
    </submittedName>
</protein>
<dbReference type="GO" id="GO:0003723">
    <property type="term" value="F:RNA binding"/>
    <property type="evidence" value="ECO:0007669"/>
    <property type="project" value="UniProtKB-KW"/>
</dbReference>
<keyword evidence="5" id="KW-0479">Metal-binding</keyword>
<dbReference type="Pfam" id="PF09412">
    <property type="entry name" value="XendoU"/>
    <property type="match status" value="1"/>
</dbReference>
<evidence type="ECO:0000256" key="5">
    <source>
        <dbReference type="ARBA" id="ARBA00022723"/>
    </source>
</evidence>
<evidence type="ECO:0000256" key="7">
    <source>
        <dbReference type="ARBA" id="ARBA00022801"/>
    </source>
</evidence>
<evidence type="ECO:0000256" key="3">
    <source>
        <dbReference type="ARBA" id="ARBA00011245"/>
    </source>
</evidence>
<comment type="similarity">
    <text evidence="2">Belongs to the ENDOU family.</text>
</comment>
<sequence length="345" mass="38825">MEEIKPPREISITKPIPNIIPIPLDRILTPGDLKAAVEELIKLDKPNWIATSAYALNLQIAKAKDLTSNDLFVRNIKDEWKRPTFSTFRNLLDNYYVKRGEAEKLNQDEIDKFINAIYLTQPIQYIFKILVAIKDEDLTPGATHSQKVSAFKRKLNSIWFTLRSSEPNGANDTSPFEHIFLGETHAVNSQDSSRPPAALAFHNWLNFSYLQEIKGKPVSKGKIIYLGINTDKLVDYRASQKDRVIQISLGYLPTGATDYSLKIPYSTCFMGTTPEFEIALYTLMYMLLKTPPVPGGNNNNKVFDVSGIDIENSLQINIRLVTNASSEVIVSAYPIIVSRSPSAKL</sequence>
<evidence type="ECO:0000256" key="8">
    <source>
        <dbReference type="ARBA" id="ARBA00022884"/>
    </source>
</evidence>
<keyword evidence="8" id="KW-0694">RNA-binding</keyword>
<dbReference type="AlphaFoldDB" id="A0A9N9G8S0"/>
<evidence type="ECO:0000256" key="6">
    <source>
        <dbReference type="ARBA" id="ARBA00022759"/>
    </source>
</evidence>
<dbReference type="GO" id="GO:0046872">
    <property type="term" value="F:metal ion binding"/>
    <property type="evidence" value="ECO:0007669"/>
    <property type="project" value="UniProtKB-KW"/>
</dbReference>
<evidence type="ECO:0000313" key="13">
    <source>
        <dbReference type="Proteomes" id="UP000789831"/>
    </source>
</evidence>
<proteinExistence type="inferred from homology"/>
<comment type="subunit">
    <text evidence="3">Monomer.</text>
</comment>
<dbReference type="GO" id="GO:0016787">
    <property type="term" value="F:hydrolase activity"/>
    <property type="evidence" value="ECO:0007669"/>
    <property type="project" value="UniProtKB-KW"/>
</dbReference>
<dbReference type="PANTHER" id="PTHR12439:SF11">
    <property type="entry name" value="URIDYLATE-SPECIFIC ENDORIBONUCLEASE"/>
    <property type="match status" value="1"/>
</dbReference>
<keyword evidence="6" id="KW-0255">Endonuclease</keyword>
<dbReference type="CDD" id="cd21159">
    <property type="entry name" value="XendoU"/>
    <property type="match status" value="1"/>
</dbReference>
<dbReference type="Proteomes" id="UP000789831">
    <property type="component" value="Unassembled WGS sequence"/>
</dbReference>
<dbReference type="GO" id="GO:0004521">
    <property type="term" value="F:RNA endonuclease activity"/>
    <property type="evidence" value="ECO:0007669"/>
    <property type="project" value="InterPro"/>
</dbReference>
<evidence type="ECO:0000256" key="4">
    <source>
        <dbReference type="ARBA" id="ARBA00022722"/>
    </source>
</evidence>
<dbReference type="InterPro" id="IPR018998">
    <property type="entry name" value="EndoU_C"/>
</dbReference>
<reference evidence="12" key="1">
    <citation type="submission" date="2021-06" db="EMBL/GenBank/DDBJ databases">
        <authorList>
            <person name="Kallberg Y."/>
            <person name="Tangrot J."/>
            <person name="Rosling A."/>
        </authorList>
    </citation>
    <scope>NUCLEOTIDE SEQUENCE</scope>
    <source>
        <strain evidence="12">MT106</strain>
    </source>
</reference>
<name>A0A9N9G8S0_9GLOM</name>
<evidence type="ECO:0000313" key="12">
    <source>
        <dbReference type="EMBL" id="CAG8589201.1"/>
    </source>
</evidence>
<evidence type="ECO:0000256" key="1">
    <source>
        <dbReference type="ARBA" id="ARBA00001936"/>
    </source>
</evidence>
<dbReference type="OrthoDB" id="430326at2759"/>
<feature type="domain" description="EndoU" evidence="11">
    <location>
        <begin position="29"/>
        <end position="338"/>
    </location>
</feature>
<keyword evidence="4" id="KW-0540">Nuclease</keyword>
<comment type="caution">
    <text evidence="12">The sequence shown here is derived from an EMBL/GenBank/DDBJ whole genome shotgun (WGS) entry which is preliminary data.</text>
</comment>
<accession>A0A9N9G8S0</accession>
<keyword evidence="13" id="KW-1185">Reference proteome</keyword>
<dbReference type="GO" id="GO:0016829">
    <property type="term" value="F:lyase activity"/>
    <property type="evidence" value="ECO:0007669"/>
    <property type="project" value="UniProtKB-KW"/>
</dbReference>
<gene>
    <name evidence="12" type="ORF">AGERDE_LOCUS8520</name>
</gene>
<comment type="cofactor">
    <cofactor evidence="1">
        <name>Mn(2+)</name>
        <dbReference type="ChEBI" id="CHEBI:29035"/>
    </cofactor>
</comment>
<dbReference type="InterPro" id="IPR039787">
    <property type="entry name" value="ENDOU"/>
</dbReference>
<dbReference type="PROSITE" id="PS51959">
    <property type="entry name" value="ENDOU"/>
    <property type="match status" value="1"/>
</dbReference>
<keyword evidence="10" id="KW-0456">Lyase</keyword>